<evidence type="ECO:0000256" key="7">
    <source>
        <dbReference type="ARBA" id="ARBA00023065"/>
    </source>
</evidence>
<dbReference type="SUPFAM" id="SSF56935">
    <property type="entry name" value="Porins"/>
    <property type="match status" value="1"/>
</dbReference>
<dbReference type="EMBL" id="LPJR01000083">
    <property type="protein sequence ID" value="KWF19874.1"/>
    <property type="molecule type" value="Genomic_DNA"/>
</dbReference>
<evidence type="ECO:0000256" key="3">
    <source>
        <dbReference type="ARBA" id="ARBA00022448"/>
    </source>
</evidence>
<dbReference type="PANTHER" id="PTHR34501">
    <property type="entry name" value="PROTEIN YDDL-RELATED"/>
    <property type="match status" value="1"/>
</dbReference>
<keyword evidence="3" id="KW-0813">Transport</keyword>
<evidence type="ECO:0000259" key="12">
    <source>
        <dbReference type="Pfam" id="PF13609"/>
    </source>
</evidence>
<dbReference type="OrthoDB" id="8982743at2"/>
<name>A0A132E7J0_9BURK</name>
<dbReference type="InterPro" id="IPR050298">
    <property type="entry name" value="Gram-neg_bact_OMP"/>
</dbReference>
<sequence length="357" mass="38068">MNRTCIAGLFATALCGSAFAQSSVTLYGSLDSGVAYVNNSGGHALFKANQSNMQPDRWGIIGAEDLGGGLRSVFRLENGFFTNTGAFVNPGAEFNRRAYVGLESDRFGTLTLGHQSALSFDFLTPFANAYAGNSWNMFHPGNVDGLANSATSVINNAVKYRSPSYGGVSVAGLFGFGNTTDFGRNDTWSAALTYDRGPFQAAAFYQRQHDQAFALAPLALGTFQGQPAASYVADRAEFWGAGGAYTLGPVKLHALYTRVKLESKQHADIYRAYDAGAEWSVTPFTTLTAGANTTTLDAHRWTQAGLGCIYALSKQTQLYLQGVFEHTNPGGFASLSVAGLSSTNNQVMVLTGIHHSF</sequence>
<feature type="domain" description="Porin" evidence="12">
    <location>
        <begin position="11"/>
        <end position="322"/>
    </location>
</feature>
<dbReference type="RefSeq" id="WP_060246338.1">
    <property type="nucleotide sequence ID" value="NZ_LPJR01000083.1"/>
</dbReference>
<dbReference type="Pfam" id="PF13609">
    <property type="entry name" value="Porin_4"/>
    <property type="match status" value="1"/>
</dbReference>
<evidence type="ECO:0000256" key="11">
    <source>
        <dbReference type="SAM" id="SignalP"/>
    </source>
</evidence>
<feature type="chain" id="PRO_5007290459" evidence="11">
    <location>
        <begin position="21"/>
        <end position="357"/>
    </location>
</feature>
<proteinExistence type="predicted"/>
<dbReference type="PRINTS" id="PR00182">
    <property type="entry name" value="ECOLNEIPORIN"/>
</dbReference>
<organism evidence="13 14">
    <name type="scientific">Burkholderia pseudomultivorans</name>
    <dbReference type="NCBI Taxonomy" id="1207504"/>
    <lineage>
        <taxon>Bacteria</taxon>
        <taxon>Pseudomonadati</taxon>
        <taxon>Pseudomonadota</taxon>
        <taxon>Betaproteobacteria</taxon>
        <taxon>Burkholderiales</taxon>
        <taxon>Burkholderiaceae</taxon>
        <taxon>Burkholderia</taxon>
        <taxon>Burkholderia cepacia complex</taxon>
    </lineage>
</organism>
<dbReference type="InterPro" id="IPR023614">
    <property type="entry name" value="Porin_dom_sf"/>
</dbReference>
<evidence type="ECO:0000256" key="6">
    <source>
        <dbReference type="ARBA" id="ARBA00022729"/>
    </source>
</evidence>
<gene>
    <name evidence="13" type="ORF">WT56_30040</name>
</gene>
<keyword evidence="10" id="KW-0998">Cell outer membrane</keyword>
<protein>
    <submittedName>
        <fullName evidence="13">Porin</fullName>
    </submittedName>
</protein>
<dbReference type="Gene3D" id="2.40.160.10">
    <property type="entry name" value="Porin"/>
    <property type="match status" value="1"/>
</dbReference>
<evidence type="ECO:0000256" key="9">
    <source>
        <dbReference type="ARBA" id="ARBA00023136"/>
    </source>
</evidence>
<keyword evidence="4" id="KW-1134">Transmembrane beta strand</keyword>
<evidence type="ECO:0000256" key="1">
    <source>
        <dbReference type="ARBA" id="ARBA00004571"/>
    </source>
</evidence>
<keyword evidence="6 11" id="KW-0732">Signal</keyword>
<dbReference type="CDD" id="cd00342">
    <property type="entry name" value="gram_neg_porins"/>
    <property type="match status" value="1"/>
</dbReference>
<feature type="signal peptide" evidence="11">
    <location>
        <begin position="1"/>
        <end position="20"/>
    </location>
</feature>
<evidence type="ECO:0000313" key="14">
    <source>
        <dbReference type="Proteomes" id="UP000062912"/>
    </source>
</evidence>
<accession>A0A132E7J0</accession>
<evidence type="ECO:0000256" key="8">
    <source>
        <dbReference type="ARBA" id="ARBA00023114"/>
    </source>
</evidence>
<dbReference type="GO" id="GO:0034220">
    <property type="term" value="P:monoatomic ion transmembrane transport"/>
    <property type="evidence" value="ECO:0007669"/>
    <property type="project" value="InterPro"/>
</dbReference>
<evidence type="ECO:0000256" key="4">
    <source>
        <dbReference type="ARBA" id="ARBA00022452"/>
    </source>
</evidence>
<comment type="caution">
    <text evidence="13">The sequence shown here is derived from an EMBL/GenBank/DDBJ whole genome shotgun (WGS) entry which is preliminary data.</text>
</comment>
<dbReference type="GO" id="GO:0015288">
    <property type="term" value="F:porin activity"/>
    <property type="evidence" value="ECO:0007669"/>
    <property type="project" value="UniProtKB-KW"/>
</dbReference>
<dbReference type="AlphaFoldDB" id="A0A132E7J0"/>
<keyword evidence="5" id="KW-0812">Transmembrane</keyword>
<evidence type="ECO:0000256" key="2">
    <source>
        <dbReference type="ARBA" id="ARBA00011233"/>
    </source>
</evidence>
<keyword evidence="8" id="KW-0626">Porin</keyword>
<evidence type="ECO:0000256" key="10">
    <source>
        <dbReference type="ARBA" id="ARBA00023237"/>
    </source>
</evidence>
<dbReference type="Proteomes" id="UP000062912">
    <property type="component" value="Unassembled WGS sequence"/>
</dbReference>
<comment type="subunit">
    <text evidence="2">Homotrimer.</text>
</comment>
<keyword evidence="9" id="KW-0472">Membrane</keyword>
<dbReference type="GO" id="GO:0009279">
    <property type="term" value="C:cell outer membrane"/>
    <property type="evidence" value="ECO:0007669"/>
    <property type="project" value="UniProtKB-SubCell"/>
</dbReference>
<dbReference type="GO" id="GO:0046930">
    <property type="term" value="C:pore complex"/>
    <property type="evidence" value="ECO:0007669"/>
    <property type="project" value="UniProtKB-KW"/>
</dbReference>
<dbReference type="InterPro" id="IPR033900">
    <property type="entry name" value="Gram_neg_porin_domain"/>
</dbReference>
<comment type="subcellular location">
    <subcellularLocation>
        <location evidence="1">Cell outer membrane</location>
        <topology evidence="1">Multi-pass membrane protein</topology>
    </subcellularLocation>
</comment>
<reference evidence="13 14" key="1">
    <citation type="submission" date="2015-11" db="EMBL/GenBank/DDBJ databases">
        <title>Expanding the genomic diversity of Burkholderia species for the development of highly accurate diagnostics.</title>
        <authorList>
            <person name="Sahl J."/>
            <person name="Keim P."/>
            <person name="Wagner D."/>
        </authorList>
    </citation>
    <scope>NUCLEOTIDE SEQUENCE [LARGE SCALE GENOMIC DNA]</scope>
    <source>
        <strain evidence="13 14">MSMB368WGS</strain>
    </source>
</reference>
<dbReference type="PANTHER" id="PTHR34501:SF9">
    <property type="entry name" value="MAJOR OUTER MEMBRANE PROTEIN P.IA"/>
    <property type="match status" value="1"/>
</dbReference>
<evidence type="ECO:0000256" key="5">
    <source>
        <dbReference type="ARBA" id="ARBA00022692"/>
    </source>
</evidence>
<keyword evidence="7" id="KW-0406">Ion transport</keyword>
<dbReference type="InterPro" id="IPR001702">
    <property type="entry name" value="Porin_Gram-ve"/>
</dbReference>
<evidence type="ECO:0000313" key="13">
    <source>
        <dbReference type="EMBL" id="KWF19874.1"/>
    </source>
</evidence>